<dbReference type="InterPro" id="IPR050987">
    <property type="entry name" value="AtrR-like"/>
</dbReference>
<dbReference type="GO" id="GO:0003677">
    <property type="term" value="F:DNA binding"/>
    <property type="evidence" value="ECO:0007669"/>
    <property type="project" value="InterPro"/>
</dbReference>
<dbReference type="PANTHER" id="PTHR46910:SF1">
    <property type="entry name" value="MISCELLANEOUS ZN(II)2CYS6 TRANSCRIPTION FACTOR (EUROFUNG)-RELATED"/>
    <property type="match status" value="1"/>
</dbReference>
<dbReference type="Proteomes" id="UP000308014">
    <property type="component" value="Unassembled WGS sequence"/>
</dbReference>
<dbReference type="Gene3D" id="4.10.240.10">
    <property type="entry name" value="Zn(2)-C6 fungal-type DNA-binding domain"/>
    <property type="match status" value="1"/>
</dbReference>
<evidence type="ECO:0000256" key="3">
    <source>
        <dbReference type="SAM" id="MobiDB-lite"/>
    </source>
</evidence>
<dbReference type="CDD" id="cd12148">
    <property type="entry name" value="fungal_TF_MHR"/>
    <property type="match status" value="1"/>
</dbReference>
<dbReference type="GO" id="GO:0006351">
    <property type="term" value="P:DNA-templated transcription"/>
    <property type="evidence" value="ECO:0007669"/>
    <property type="project" value="InterPro"/>
</dbReference>
<dbReference type="InterPro" id="IPR001138">
    <property type="entry name" value="Zn2Cys6_DnaBD"/>
</dbReference>
<proteinExistence type="predicted"/>
<dbReference type="SMART" id="SM00906">
    <property type="entry name" value="Fungal_trans"/>
    <property type="match status" value="1"/>
</dbReference>
<dbReference type="SUPFAM" id="SSF57701">
    <property type="entry name" value="Zn2/Cys6 DNA-binding domain"/>
    <property type="match status" value="1"/>
</dbReference>
<dbReference type="EMBL" id="QZAJ01000249">
    <property type="protein sequence ID" value="THW13107.1"/>
    <property type="molecule type" value="Genomic_DNA"/>
</dbReference>
<feature type="region of interest" description="Disordered" evidence="3">
    <location>
        <begin position="88"/>
        <end position="109"/>
    </location>
</feature>
<comment type="caution">
    <text evidence="5">The sequence shown here is derived from an EMBL/GenBank/DDBJ whole genome shotgun (WGS) entry which is preliminary data.</text>
</comment>
<dbReference type="InterPro" id="IPR007219">
    <property type="entry name" value="XnlR_reg_dom"/>
</dbReference>
<keyword evidence="1" id="KW-0479">Metal-binding</keyword>
<organism evidence="5 6">
    <name type="scientific">Aureobasidium pullulans</name>
    <name type="common">Black yeast</name>
    <name type="synonym">Pullularia pullulans</name>
    <dbReference type="NCBI Taxonomy" id="5580"/>
    <lineage>
        <taxon>Eukaryota</taxon>
        <taxon>Fungi</taxon>
        <taxon>Dikarya</taxon>
        <taxon>Ascomycota</taxon>
        <taxon>Pezizomycotina</taxon>
        <taxon>Dothideomycetes</taxon>
        <taxon>Dothideomycetidae</taxon>
        <taxon>Dothideales</taxon>
        <taxon>Saccotheciaceae</taxon>
        <taxon>Aureobasidium</taxon>
    </lineage>
</organism>
<feature type="domain" description="Zn(2)-C6 fungal-type" evidence="4">
    <location>
        <begin position="26"/>
        <end position="58"/>
    </location>
</feature>
<accession>A0A4S8VM04</accession>
<evidence type="ECO:0000313" key="5">
    <source>
        <dbReference type="EMBL" id="THW13107.1"/>
    </source>
</evidence>
<evidence type="ECO:0000256" key="2">
    <source>
        <dbReference type="ARBA" id="ARBA00023242"/>
    </source>
</evidence>
<dbReference type="GO" id="GO:0000981">
    <property type="term" value="F:DNA-binding transcription factor activity, RNA polymerase II-specific"/>
    <property type="evidence" value="ECO:0007669"/>
    <property type="project" value="InterPro"/>
</dbReference>
<feature type="region of interest" description="Disordered" evidence="3">
    <location>
        <begin position="1"/>
        <end position="21"/>
    </location>
</feature>
<dbReference type="PANTHER" id="PTHR46910">
    <property type="entry name" value="TRANSCRIPTION FACTOR PDR1"/>
    <property type="match status" value="1"/>
</dbReference>
<sequence length="718" mass="80105">MTTNGRVGHLQSSKSPTSKRRKIAIACEPCRKRKVRCDGKQPTCSPCITSRKTYTCIYENSPQATQQRYIEELQNRITDLGGHVNVQASQDASSESMQQPDSGQSGIFTATPSAHVGAISDASSPAVVFGESSTATFLQQLSHEAGQKDRPPLFAPNESDSGPLRLDRSTEQSAVLPIRRIADDLINCYWQYMHPLFPILHEPTFTAAYKKSWTSDQPIPHATPKPTSDNSGEIKEALFFSTLNIIFALGTRFCSSIPLTEKEITSKRFYRRARLNFPYDLLDFSSLPVLQMVLLQGVYLQSTTEVSRCWNVIGVAVRMAQSLGLHAEGTQGRKKTELEREMGRRLWWCCIVLDRLAAATFGWPMMVQDECTIPLPMLSDNALSIEGGNTSSGVDTSSDLCVFRSTCDLFGILGEILSTIYQNNGALLRTTATQNQASQTLSHIMGLNGRLDAYLISTAPYIRSFIEETEPPTANTISETVSLLPSKVCLARLWANQLVDSYTPKSSFFAQHSYYMWKTPTCRKKATHLRILISSRMPSMSVPEPARESLEYYTTTFPLPYVCQTGTSYTKKKKAPSQMTDWNTHHLAVTFTAATSLLAIFKSRSKSSFPPINVKVDINQSLQHCYRILGTLEQSIAVSSQAVRSLQNLEREIAVEKEITTRSTHEMFIPRDMEQGEDLSQGLEGLEEFDWWVNPSAWLSRQVDGLEGEGFGDGGWMM</sequence>
<gene>
    <name evidence="5" type="ORF">D6D24_06220</name>
</gene>
<evidence type="ECO:0000259" key="4">
    <source>
        <dbReference type="PROSITE" id="PS50048"/>
    </source>
</evidence>
<dbReference type="Pfam" id="PF04082">
    <property type="entry name" value="Fungal_trans"/>
    <property type="match status" value="1"/>
</dbReference>
<protein>
    <recommendedName>
        <fullName evidence="4">Zn(2)-C6 fungal-type domain-containing protein</fullName>
    </recommendedName>
</protein>
<dbReference type="AlphaFoldDB" id="A0A4S8VM04"/>
<dbReference type="Pfam" id="PF00172">
    <property type="entry name" value="Zn_clus"/>
    <property type="match status" value="1"/>
</dbReference>
<feature type="compositionally biased region" description="Polar residues" evidence="3">
    <location>
        <begin position="1"/>
        <end position="16"/>
    </location>
</feature>
<dbReference type="PROSITE" id="PS00463">
    <property type="entry name" value="ZN2_CY6_FUNGAL_1"/>
    <property type="match status" value="1"/>
</dbReference>
<dbReference type="CDD" id="cd00067">
    <property type="entry name" value="GAL4"/>
    <property type="match status" value="1"/>
</dbReference>
<evidence type="ECO:0000313" key="6">
    <source>
        <dbReference type="Proteomes" id="UP000308014"/>
    </source>
</evidence>
<dbReference type="SMART" id="SM00066">
    <property type="entry name" value="GAL4"/>
    <property type="match status" value="1"/>
</dbReference>
<name>A0A4S8VM04_AURPU</name>
<reference evidence="5 6" key="1">
    <citation type="submission" date="2018-10" db="EMBL/GenBank/DDBJ databases">
        <title>Fifty Aureobasidium pullulans genomes reveal a recombining polyextremotolerant generalist.</title>
        <authorList>
            <person name="Gostincar C."/>
            <person name="Turk M."/>
            <person name="Zajc J."/>
            <person name="Gunde-Cimerman N."/>
        </authorList>
    </citation>
    <scope>NUCLEOTIDE SEQUENCE [LARGE SCALE GENOMIC DNA]</scope>
    <source>
        <strain evidence="5 6">EXF-11318</strain>
    </source>
</reference>
<dbReference type="GO" id="GO:0008270">
    <property type="term" value="F:zinc ion binding"/>
    <property type="evidence" value="ECO:0007669"/>
    <property type="project" value="InterPro"/>
</dbReference>
<dbReference type="PROSITE" id="PS50048">
    <property type="entry name" value="ZN2_CY6_FUNGAL_2"/>
    <property type="match status" value="1"/>
</dbReference>
<keyword evidence="2" id="KW-0539">Nucleus</keyword>
<feature type="region of interest" description="Disordered" evidence="3">
    <location>
        <begin position="142"/>
        <end position="169"/>
    </location>
</feature>
<dbReference type="InterPro" id="IPR036864">
    <property type="entry name" value="Zn2-C6_fun-type_DNA-bd_sf"/>
</dbReference>
<evidence type="ECO:0000256" key="1">
    <source>
        <dbReference type="ARBA" id="ARBA00022723"/>
    </source>
</evidence>